<dbReference type="Gene3D" id="3.40.50.720">
    <property type="entry name" value="NAD(P)-binding Rossmann-like Domain"/>
    <property type="match status" value="1"/>
</dbReference>
<name>A0A4R8IXJ2_9GAMM</name>
<dbReference type="PANTHER" id="PTHR42901:SF1">
    <property type="entry name" value="ALCOHOL DEHYDROGENASE"/>
    <property type="match status" value="1"/>
</dbReference>
<dbReference type="InterPro" id="IPR020904">
    <property type="entry name" value="Sc_DH/Rdtase_CS"/>
</dbReference>
<reference evidence="4 5" key="1">
    <citation type="submission" date="2019-03" db="EMBL/GenBank/DDBJ databases">
        <title>Genomic Encyclopedia of Type Strains, Phase IV (KMG-IV): sequencing the most valuable type-strain genomes for metagenomic binning, comparative biology and taxonomic classification.</title>
        <authorList>
            <person name="Goeker M."/>
        </authorList>
    </citation>
    <scope>NUCLEOTIDE SEQUENCE [LARGE SCALE GENOMIC DNA]</scope>
    <source>
        <strain evidence="4 5">DSM 16326</strain>
    </source>
</reference>
<gene>
    <name evidence="4" type="ORF">EDC23_1012</name>
</gene>
<keyword evidence="5" id="KW-1185">Reference proteome</keyword>
<evidence type="ECO:0000313" key="5">
    <source>
        <dbReference type="Proteomes" id="UP000294914"/>
    </source>
</evidence>
<dbReference type="AlphaFoldDB" id="A0A4R8IXJ2"/>
<dbReference type="InterPro" id="IPR036291">
    <property type="entry name" value="NAD(P)-bd_dom_sf"/>
</dbReference>
<evidence type="ECO:0000313" key="4">
    <source>
        <dbReference type="EMBL" id="TDY02637.1"/>
    </source>
</evidence>
<dbReference type="Pfam" id="PF00106">
    <property type="entry name" value="adh_short"/>
    <property type="match status" value="1"/>
</dbReference>
<sequence length="255" mass="27318">MTTALSDYQPAPDLLQDRIILVTGAGSGIGAELAASLAAHGATVILLGRTIKKLEQVYDRIVGTGHPEPAIVPLDLEGATPDHYQQLAETLDQEFGRLDGLVHNAAQLGALAPVEHYDVTLWARVLQVNLNAPFLLTRALLPLLKKSPAASLIFTSASEIQGGRAYWGAYSVSKAGADNLMQILASELETNTPIRVNSLIPGPVQTQTRRTAFPGEDPNQHPEIETLLPAYLYLLGPDSQTVNGQILYAQKDAIS</sequence>
<proteinExistence type="inferred from homology"/>
<dbReference type="InterPro" id="IPR002347">
    <property type="entry name" value="SDR_fam"/>
</dbReference>
<dbReference type="NCBIfam" id="NF006509">
    <property type="entry name" value="PRK08945.1"/>
    <property type="match status" value="1"/>
</dbReference>
<comment type="similarity">
    <text evidence="1">Belongs to the short-chain dehydrogenases/reductases (SDR) family.</text>
</comment>
<dbReference type="GO" id="GO:0016491">
    <property type="term" value="F:oxidoreductase activity"/>
    <property type="evidence" value="ECO:0007669"/>
    <property type="project" value="UniProtKB-KW"/>
</dbReference>
<dbReference type="PROSITE" id="PS00061">
    <property type="entry name" value="ADH_SHORT"/>
    <property type="match status" value="1"/>
</dbReference>
<evidence type="ECO:0000259" key="3">
    <source>
        <dbReference type="SMART" id="SM00822"/>
    </source>
</evidence>
<accession>A0A4R8IXJ2</accession>
<dbReference type="InterPro" id="IPR057326">
    <property type="entry name" value="KR_dom"/>
</dbReference>
<dbReference type="PANTHER" id="PTHR42901">
    <property type="entry name" value="ALCOHOL DEHYDROGENASE"/>
    <property type="match status" value="1"/>
</dbReference>
<feature type="domain" description="Ketoreductase" evidence="3">
    <location>
        <begin position="18"/>
        <end position="205"/>
    </location>
</feature>
<evidence type="ECO:0000256" key="2">
    <source>
        <dbReference type="ARBA" id="ARBA00023002"/>
    </source>
</evidence>
<dbReference type="RefSeq" id="WP_134081777.1">
    <property type="nucleotide sequence ID" value="NZ_SOQX01000002.1"/>
</dbReference>
<organism evidence="4 5">
    <name type="scientific">Thiohalophilus thiocyanatoxydans</name>
    <dbReference type="NCBI Taxonomy" id="381308"/>
    <lineage>
        <taxon>Bacteria</taxon>
        <taxon>Pseudomonadati</taxon>
        <taxon>Pseudomonadota</taxon>
        <taxon>Gammaproteobacteria</taxon>
        <taxon>Thiohalomonadales</taxon>
        <taxon>Thiohalophilaceae</taxon>
        <taxon>Thiohalophilus</taxon>
    </lineage>
</organism>
<keyword evidence="2" id="KW-0560">Oxidoreductase</keyword>
<dbReference type="EMBL" id="SOQX01000002">
    <property type="protein sequence ID" value="TDY02637.1"/>
    <property type="molecule type" value="Genomic_DNA"/>
</dbReference>
<comment type="caution">
    <text evidence="4">The sequence shown here is derived from an EMBL/GenBank/DDBJ whole genome shotgun (WGS) entry which is preliminary data.</text>
</comment>
<dbReference type="PRINTS" id="PR00081">
    <property type="entry name" value="GDHRDH"/>
</dbReference>
<evidence type="ECO:0000256" key="1">
    <source>
        <dbReference type="ARBA" id="ARBA00006484"/>
    </source>
</evidence>
<dbReference type="SUPFAM" id="SSF51735">
    <property type="entry name" value="NAD(P)-binding Rossmann-fold domains"/>
    <property type="match status" value="1"/>
</dbReference>
<dbReference type="SMART" id="SM00822">
    <property type="entry name" value="PKS_KR"/>
    <property type="match status" value="1"/>
</dbReference>
<dbReference type="OrthoDB" id="9790785at2"/>
<protein>
    <submittedName>
        <fullName evidence="4">NAD(P)-dependent dehydrogenase (Short-subunit alcohol dehydrogenase family)</fullName>
    </submittedName>
</protein>
<dbReference type="Proteomes" id="UP000294914">
    <property type="component" value="Unassembled WGS sequence"/>
</dbReference>